<proteinExistence type="predicted"/>
<keyword evidence="1" id="KW-1133">Transmembrane helix</keyword>
<keyword evidence="1" id="KW-0472">Membrane</keyword>
<dbReference type="Proteomes" id="UP000242999">
    <property type="component" value="Unassembled WGS sequence"/>
</dbReference>
<gene>
    <name evidence="2" type="ORF">SAMN05421831_10194</name>
</gene>
<dbReference type="RefSeq" id="WP_093307765.1">
    <property type="nucleotide sequence ID" value="NZ_FNYH01000001.1"/>
</dbReference>
<evidence type="ECO:0000256" key="1">
    <source>
        <dbReference type="SAM" id="Phobius"/>
    </source>
</evidence>
<dbReference type="STRING" id="64971.SAMN05421831_10194"/>
<keyword evidence="3" id="KW-1185">Reference proteome</keyword>
<accession>A0A1H6QE66</accession>
<dbReference type="InterPro" id="IPR021241">
    <property type="entry name" value="CsiV"/>
</dbReference>
<evidence type="ECO:0000313" key="3">
    <source>
        <dbReference type="Proteomes" id="UP000242999"/>
    </source>
</evidence>
<dbReference type="OrthoDB" id="5566524at2"/>
<sequence length="228" mass="26041">MQLSLKSRCYAGWQSISSYLKAVIRLPACVRVQILTFLGLALLASAPLWASNAGYYQVEMLIFTQPQSLNPSAEGTRDVITWSLPSERAYQVDTVSFWQQQIDSQQISPLTQVTRHLTGISQKLQERSGTRILWHQAWGMHIGSRTQARPILIEGGRALQNVAELQGYVNLSVGRYLHVHTNLGLHQFEQRGLVPYSAAYMQQKRRMRSNEIHYLDNPYFGVLIQIRR</sequence>
<dbReference type="EMBL" id="FNYH01000001">
    <property type="protein sequence ID" value="SEI37800.1"/>
    <property type="molecule type" value="Genomic_DNA"/>
</dbReference>
<reference evidence="3" key="1">
    <citation type="submission" date="2016-10" db="EMBL/GenBank/DDBJ databases">
        <authorList>
            <person name="Varghese N."/>
            <person name="Submissions S."/>
        </authorList>
    </citation>
    <scope>NUCLEOTIDE SEQUENCE [LARGE SCALE GENOMIC DNA]</scope>
    <source>
        <strain evidence="3">DSM 7165</strain>
    </source>
</reference>
<evidence type="ECO:0000313" key="2">
    <source>
        <dbReference type="EMBL" id="SEI37800.1"/>
    </source>
</evidence>
<keyword evidence="1" id="KW-0812">Transmembrane</keyword>
<feature type="transmembrane region" description="Helical" evidence="1">
    <location>
        <begin position="28"/>
        <end position="50"/>
    </location>
</feature>
<protein>
    <submittedName>
        <fullName evidence="2">Peptidoglycan-binding protein, CsiV</fullName>
    </submittedName>
</protein>
<organism evidence="2 3">
    <name type="scientific">Allopseudospirillum japonicum</name>
    <dbReference type="NCBI Taxonomy" id="64971"/>
    <lineage>
        <taxon>Bacteria</taxon>
        <taxon>Pseudomonadati</taxon>
        <taxon>Pseudomonadota</taxon>
        <taxon>Gammaproteobacteria</taxon>
        <taxon>Oceanospirillales</taxon>
        <taxon>Oceanospirillaceae</taxon>
        <taxon>Allopseudospirillum</taxon>
    </lineage>
</organism>
<dbReference type="Pfam" id="PF10972">
    <property type="entry name" value="CsiV"/>
    <property type="match status" value="1"/>
</dbReference>
<dbReference type="AlphaFoldDB" id="A0A1H6QE66"/>
<name>A0A1H6QE66_9GAMM</name>